<reference evidence="2" key="1">
    <citation type="journal article" date="2014" name="Front. Microbiol.">
        <title>High frequency of phylogenetically diverse reductive dehalogenase-homologous genes in deep subseafloor sedimentary metagenomes.</title>
        <authorList>
            <person name="Kawai M."/>
            <person name="Futagami T."/>
            <person name="Toyoda A."/>
            <person name="Takaki Y."/>
            <person name="Nishi S."/>
            <person name="Hori S."/>
            <person name="Arai W."/>
            <person name="Tsubouchi T."/>
            <person name="Morono Y."/>
            <person name="Uchiyama I."/>
            <person name="Ito T."/>
            <person name="Fujiyama A."/>
            <person name="Inagaki F."/>
            <person name="Takami H."/>
        </authorList>
    </citation>
    <scope>NUCLEOTIDE SEQUENCE</scope>
    <source>
        <strain evidence="2">Expedition CK06-06</strain>
    </source>
</reference>
<proteinExistence type="predicted"/>
<protein>
    <recommendedName>
        <fullName evidence="1">DUF2341 domain-containing protein</fullName>
    </recommendedName>
</protein>
<dbReference type="AlphaFoldDB" id="X1S176"/>
<accession>X1S176</accession>
<sequence>MAWLPGYAYRQKIPIKRVDGAVSLYQMKLNVHKGAGVSSGNDCYLKDHALSWTGTVPNDIRFTKADGTTQLDYWIEDSDANDGVVWVEFDPIET</sequence>
<gene>
    <name evidence="2" type="ORF">S12H4_25154</name>
</gene>
<name>X1S176_9ZZZZ</name>
<comment type="caution">
    <text evidence="2">The sequence shown here is derived from an EMBL/GenBank/DDBJ whole genome shotgun (WGS) entry which is preliminary data.</text>
</comment>
<dbReference type="EMBL" id="BARW01013950">
    <property type="protein sequence ID" value="GAI72931.1"/>
    <property type="molecule type" value="Genomic_DNA"/>
</dbReference>
<evidence type="ECO:0000259" key="1">
    <source>
        <dbReference type="Pfam" id="PF10102"/>
    </source>
</evidence>
<evidence type="ECO:0000313" key="2">
    <source>
        <dbReference type="EMBL" id="GAI72931.1"/>
    </source>
</evidence>
<organism evidence="2">
    <name type="scientific">marine sediment metagenome</name>
    <dbReference type="NCBI Taxonomy" id="412755"/>
    <lineage>
        <taxon>unclassified sequences</taxon>
        <taxon>metagenomes</taxon>
        <taxon>ecological metagenomes</taxon>
    </lineage>
</organism>
<feature type="non-terminal residue" evidence="2">
    <location>
        <position position="94"/>
    </location>
</feature>
<dbReference type="InterPro" id="IPR018765">
    <property type="entry name" value="DUF2341"/>
</dbReference>
<dbReference type="Pfam" id="PF10102">
    <property type="entry name" value="DUF2341"/>
    <property type="match status" value="1"/>
</dbReference>
<feature type="domain" description="DUF2341" evidence="1">
    <location>
        <begin position="58"/>
        <end position="93"/>
    </location>
</feature>